<feature type="compositionally biased region" description="Gly residues" evidence="1">
    <location>
        <begin position="85"/>
        <end position="94"/>
    </location>
</feature>
<dbReference type="EMBL" id="QFNY01000341">
    <property type="protein sequence ID" value="PZO97963.1"/>
    <property type="molecule type" value="Genomic_DNA"/>
</dbReference>
<dbReference type="InterPro" id="IPR036866">
    <property type="entry name" value="RibonucZ/Hydroxyglut_hydro"/>
</dbReference>
<protein>
    <submittedName>
        <fullName evidence="2">Ribonuclease J</fullName>
    </submittedName>
</protein>
<reference evidence="2 3" key="1">
    <citation type="submission" date="2017-11" db="EMBL/GenBank/DDBJ databases">
        <title>Infants hospitalized years apart are colonized by the same room-sourced microbial strains.</title>
        <authorList>
            <person name="Brooks B."/>
            <person name="Olm M.R."/>
            <person name="Firek B.A."/>
            <person name="Baker R."/>
            <person name="Thomas B.C."/>
            <person name="Morowitz M.J."/>
            <person name="Banfield J.F."/>
        </authorList>
    </citation>
    <scope>NUCLEOTIDE SEQUENCE [LARGE SCALE GENOMIC DNA]</scope>
    <source>
        <strain evidence="2">S2_012_000_R3_87</strain>
    </source>
</reference>
<feature type="compositionally biased region" description="Polar residues" evidence="1">
    <location>
        <begin position="57"/>
        <end position="66"/>
    </location>
</feature>
<evidence type="ECO:0000313" key="3">
    <source>
        <dbReference type="Proteomes" id="UP000249451"/>
    </source>
</evidence>
<dbReference type="Proteomes" id="UP000249451">
    <property type="component" value="Unassembled WGS sequence"/>
</dbReference>
<dbReference type="PANTHER" id="PTHR43694:SF1">
    <property type="entry name" value="RIBONUCLEASE J"/>
    <property type="match status" value="1"/>
</dbReference>
<dbReference type="SUPFAM" id="SSF56281">
    <property type="entry name" value="Metallo-hydrolase/oxidoreductase"/>
    <property type="match status" value="1"/>
</dbReference>
<organism evidence="2 3">
    <name type="scientific">Corynebacterium urealyticum</name>
    <dbReference type="NCBI Taxonomy" id="43771"/>
    <lineage>
        <taxon>Bacteria</taxon>
        <taxon>Bacillati</taxon>
        <taxon>Actinomycetota</taxon>
        <taxon>Actinomycetes</taxon>
        <taxon>Mycobacteriales</taxon>
        <taxon>Corynebacteriaceae</taxon>
        <taxon>Corynebacterium</taxon>
    </lineage>
</organism>
<feature type="compositionally biased region" description="Basic residues" evidence="1">
    <location>
        <begin position="95"/>
        <end position="106"/>
    </location>
</feature>
<evidence type="ECO:0000313" key="2">
    <source>
        <dbReference type="EMBL" id="PZO97963.1"/>
    </source>
</evidence>
<name>A0A2W5AVY1_9CORY</name>
<comment type="caution">
    <text evidence="2">The sequence shown here is derived from an EMBL/GenBank/DDBJ whole genome shotgun (WGS) entry which is preliminary data.</text>
</comment>
<feature type="non-terminal residue" evidence="2">
    <location>
        <position position="234"/>
    </location>
</feature>
<gene>
    <name evidence="2" type="ORF">DI609_11840</name>
</gene>
<proteinExistence type="predicted"/>
<accession>A0A2W5AVY1</accession>
<dbReference type="Gene3D" id="3.60.15.10">
    <property type="entry name" value="Ribonuclease Z/Hydroxyacylglutathione hydrolase-like"/>
    <property type="match status" value="1"/>
</dbReference>
<feature type="compositionally biased region" description="Basic and acidic residues" evidence="1">
    <location>
        <begin position="35"/>
        <end position="44"/>
    </location>
</feature>
<evidence type="ECO:0000256" key="1">
    <source>
        <dbReference type="SAM" id="MobiDB-lite"/>
    </source>
</evidence>
<feature type="region of interest" description="Disordered" evidence="1">
    <location>
        <begin position="1"/>
        <end position="154"/>
    </location>
</feature>
<feature type="compositionally biased region" description="Polar residues" evidence="1">
    <location>
        <begin position="22"/>
        <end position="34"/>
    </location>
</feature>
<feature type="compositionally biased region" description="Low complexity" evidence="1">
    <location>
        <begin position="121"/>
        <end position="143"/>
    </location>
</feature>
<dbReference type="AlphaFoldDB" id="A0A2W5AVY1"/>
<dbReference type="PANTHER" id="PTHR43694">
    <property type="entry name" value="RIBONUCLEASE J"/>
    <property type="match status" value="1"/>
</dbReference>
<sequence length="234" mass="24463">MTENRSRGRKVTRKAAPPSAETAAQSDAGNASAEQQRERADKNRVSNAEAATVFNDGGQQAAQNSGADEGSGKGGQRSGRDNGGDNNGGNGGGRSRNRRSRGRGRSKGSNNGDKQGGDNRGGQNNSGRGGNKSKSGGRNGNNNRRGRGGDRRRGALQAMQGADLTKRLPEPPALPKGGLRIVALGGISEIGRNMTVFEYDGRLLLIDCGVLFPSSGEPGVDLILPDFSYLDDKW</sequence>